<name>A0A0A8YDK2_ARUDO</name>
<reference evidence="1" key="2">
    <citation type="journal article" date="2015" name="Data Brief">
        <title>Shoot transcriptome of the giant reed, Arundo donax.</title>
        <authorList>
            <person name="Barrero R.A."/>
            <person name="Guerrero F.D."/>
            <person name="Moolhuijzen P."/>
            <person name="Goolsby J.A."/>
            <person name="Tidwell J."/>
            <person name="Bellgard S.E."/>
            <person name="Bellgard M.I."/>
        </authorList>
    </citation>
    <scope>NUCLEOTIDE SEQUENCE</scope>
    <source>
        <tissue evidence="1">Shoot tissue taken approximately 20 cm above the soil surface</tissue>
    </source>
</reference>
<reference evidence="1" key="1">
    <citation type="submission" date="2014-09" db="EMBL/GenBank/DDBJ databases">
        <authorList>
            <person name="Magalhaes I.L.F."/>
            <person name="Oliveira U."/>
            <person name="Santos F.R."/>
            <person name="Vidigal T.H.D.A."/>
            <person name="Brescovit A.D."/>
            <person name="Santos A.J."/>
        </authorList>
    </citation>
    <scope>NUCLEOTIDE SEQUENCE</scope>
    <source>
        <tissue evidence="1">Shoot tissue taken approximately 20 cm above the soil surface</tissue>
    </source>
</reference>
<dbReference type="EMBL" id="GBRH01276748">
    <property type="protein sequence ID" value="JAD21147.1"/>
    <property type="molecule type" value="Transcribed_RNA"/>
</dbReference>
<dbReference type="AlphaFoldDB" id="A0A0A8YDK2"/>
<protein>
    <submittedName>
        <fullName evidence="1">Uncharacterized protein</fullName>
    </submittedName>
</protein>
<accession>A0A0A8YDK2</accession>
<sequence>MISHKYRKGYIPSAEVSTNRVFFKKSRRSSLYVRVPTRKLVIKKSGQN</sequence>
<proteinExistence type="predicted"/>
<evidence type="ECO:0000313" key="1">
    <source>
        <dbReference type="EMBL" id="JAD21147.1"/>
    </source>
</evidence>
<organism evidence="1">
    <name type="scientific">Arundo donax</name>
    <name type="common">Giant reed</name>
    <name type="synonym">Donax arundinaceus</name>
    <dbReference type="NCBI Taxonomy" id="35708"/>
    <lineage>
        <taxon>Eukaryota</taxon>
        <taxon>Viridiplantae</taxon>
        <taxon>Streptophyta</taxon>
        <taxon>Embryophyta</taxon>
        <taxon>Tracheophyta</taxon>
        <taxon>Spermatophyta</taxon>
        <taxon>Magnoliopsida</taxon>
        <taxon>Liliopsida</taxon>
        <taxon>Poales</taxon>
        <taxon>Poaceae</taxon>
        <taxon>PACMAD clade</taxon>
        <taxon>Arundinoideae</taxon>
        <taxon>Arundineae</taxon>
        <taxon>Arundo</taxon>
    </lineage>
</organism>